<evidence type="ECO:0000313" key="4">
    <source>
        <dbReference type="Proteomes" id="UP000253094"/>
    </source>
</evidence>
<name>A0A367FPS7_9ACTN</name>
<dbReference type="Pfam" id="PF13581">
    <property type="entry name" value="HATPase_c_2"/>
    <property type="match status" value="1"/>
</dbReference>
<evidence type="ECO:0000313" key="3">
    <source>
        <dbReference type="EMBL" id="RCG31832.1"/>
    </source>
</evidence>
<keyword evidence="1" id="KW-0808">Transferase</keyword>
<organism evidence="3 4">
    <name type="scientific">Sphaerisporangium album</name>
    <dbReference type="NCBI Taxonomy" id="509200"/>
    <lineage>
        <taxon>Bacteria</taxon>
        <taxon>Bacillati</taxon>
        <taxon>Actinomycetota</taxon>
        <taxon>Actinomycetes</taxon>
        <taxon>Streptosporangiales</taxon>
        <taxon>Streptosporangiaceae</taxon>
        <taxon>Sphaerisporangium</taxon>
    </lineage>
</organism>
<keyword evidence="1" id="KW-0723">Serine/threonine-protein kinase</keyword>
<comment type="caution">
    <text evidence="3">The sequence shown here is derived from an EMBL/GenBank/DDBJ whole genome shotgun (WGS) entry which is preliminary data.</text>
</comment>
<keyword evidence="3" id="KW-0547">Nucleotide-binding</keyword>
<dbReference type="InterPro" id="IPR050267">
    <property type="entry name" value="Anti-sigma-factor_SerPK"/>
</dbReference>
<keyword evidence="1" id="KW-0418">Kinase</keyword>
<dbReference type="Gene3D" id="3.30.565.10">
    <property type="entry name" value="Histidine kinase-like ATPase, C-terminal domain"/>
    <property type="match status" value="1"/>
</dbReference>
<dbReference type="GO" id="GO:0005524">
    <property type="term" value="F:ATP binding"/>
    <property type="evidence" value="ECO:0007669"/>
    <property type="project" value="UniProtKB-KW"/>
</dbReference>
<evidence type="ECO:0000256" key="1">
    <source>
        <dbReference type="ARBA" id="ARBA00022527"/>
    </source>
</evidence>
<dbReference type="PANTHER" id="PTHR35526:SF3">
    <property type="entry name" value="ANTI-SIGMA-F FACTOR RSBW"/>
    <property type="match status" value="1"/>
</dbReference>
<protein>
    <submittedName>
        <fullName evidence="3">ATP-binding protein</fullName>
    </submittedName>
</protein>
<dbReference type="OrthoDB" id="3534907at2"/>
<evidence type="ECO:0000259" key="2">
    <source>
        <dbReference type="Pfam" id="PF13581"/>
    </source>
</evidence>
<sequence>MRIPHGESRSRGAMTIQMAAADHRIGQDGDMALLGQKWIPGDEKCIASARRFVRDIANDWSAAGDVPDLAELLTSEVVTNALVHGAPHLPGRSTVRISVGRDGPLMTVDVYDSCIAVPHMRTAGSMETSGRGLAIVEALACKWGWNLHRQGKSVWFQLTAWPPSLPGGALKLLA</sequence>
<dbReference type="InterPro" id="IPR003594">
    <property type="entry name" value="HATPase_dom"/>
</dbReference>
<dbReference type="Proteomes" id="UP000253094">
    <property type="component" value="Unassembled WGS sequence"/>
</dbReference>
<dbReference type="GO" id="GO:0004674">
    <property type="term" value="F:protein serine/threonine kinase activity"/>
    <property type="evidence" value="ECO:0007669"/>
    <property type="project" value="UniProtKB-KW"/>
</dbReference>
<accession>A0A367FPS7</accession>
<feature type="domain" description="Histidine kinase/HSP90-like ATPase" evidence="2">
    <location>
        <begin position="44"/>
        <end position="157"/>
    </location>
</feature>
<dbReference type="PANTHER" id="PTHR35526">
    <property type="entry name" value="ANTI-SIGMA-F FACTOR RSBW-RELATED"/>
    <property type="match status" value="1"/>
</dbReference>
<dbReference type="AlphaFoldDB" id="A0A367FPS7"/>
<dbReference type="CDD" id="cd16936">
    <property type="entry name" value="HATPase_RsbW-like"/>
    <property type="match status" value="1"/>
</dbReference>
<dbReference type="InterPro" id="IPR036890">
    <property type="entry name" value="HATPase_C_sf"/>
</dbReference>
<keyword evidence="4" id="KW-1185">Reference proteome</keyword>
<reference evidence="3 4" key="1">
    <citation type="submission" date="2018-06" db="EMBL/GenBank/DDBJ databases">
        <title>Sphaerisporangium craniellae sp. nov., isolated from a marine sponge in the South China Sea.</title>
        <authorList>
            <person name="Li L."/>
        </authorList>
    </citation>
    <scope>NUCLEOTIDE SEQUENCE [LARGE SCALE GENOMIC DNA]</scope>
    <source>
        <strain evidence="3 4">CCTCC AA 208026</strain>
    </source>
</reference>
<gene>
    <name evidence="3" type="ORF">DQ384_09915</name>
</gene>
<proteinExistence type="predicted"/>
<dbReference type="SUPFAM" id="SSF55874">
    <property type="entry name" value="ATPase domain of HSP90 chaperone/DNA topoisomerase II/histidine kinase"/>
    <property type="match status" value="1"/>
</dbReference>
<keyword evidence="3" id="KW-0067">ATP-binding</keyword>
<dbReference type="EMBL" id="QOIL01000004">
    <property type="protein sequence ID" value="RCG31832.1"/>
    <property type="molecule type" value="Genomic_DNA"/>
</dbReference>